<protein>
    <recommendedName>
        <fullName evidence="3">Zinc finger/thioredoxin putative domain-containing protein</fullName>
    </recommendedName>
</protein>
<dbReference type="Pfam" id="PF11906">
    <property type="entry name" value="DUF3426"/>
    <property type="match status" value="1"/>
</dbReference>
<dbReference type="EMBL" id="JQSG02000003">
    <property type="protein sequence ID" value="OBS09646.1"/>
    <property type="molecule type" value="Genomic_DNA"/>
</dbReference>
<evidence type="ECO:0000259" key="3">
    <source>
        <dbReference type="Pfam" id="PF13717"/>
    </source>
</evidence>
<dbReference type="InterPro" id="IPR011723">
    <property type="entry name" value="Znf/thioredoxin_put"/>
</dbReference>
<organism evidence="4 5">
    <name type="scientific">Acidihalobacter prosperus</name>
    <dbReference type="NCBI Taxonomy" id="160660"/>
    <lineage>
        <taxon>Bacteria</taxon>
        <taxon>Pseudomonadati</taxon>
        <taxon>Pseudomonadota</taxon>
        <taxon>Gammaproteobacteria</taxon>
        <taxon>Chromatiales</taxon>
        <taxon>Ectothiorhodospiraceae</taxon>
        <taxon>Acidihalobacter</taxon>
    </lineage>
</organism>
<dbReference type="Pfam" id="PF13717">
    <property type="entry name" value="Zn_ribbon_4"/>
    <property type="match status" value="1"/>
</dbReference>
<dbReference type="Proteomes" id="UP000029273">
    <property type="component" value="Unassembled WGS sequence"/>
</dbReference>
<keyword evidence="2" id="KW-0812">Transmembrane</keyword>
<gene>
    <name evidence="4" type="ORF">Thpro_021974</name>
</gene>
<keyword evidence="5" id="KW-1185">Reference proteome</keyword>
<proteinExistence type="predicted"/>
<dbReference type="NCBIfam" id="TIGR02098">
    <property type="entry name" value="MJ0042_CXXC"/>
    <property type="match status" value="1"/>
</dbReference>
<reference evidence="4 5" key="1">
    <citation type="journal article" date="2014" name="Genome Announc.">
        <title>Draft Genome Sequence of the Iron-Oxidizing, Acidophilic, and Halotolerant 'Thiobacillus prosperus' Type Strain DSM 5130.</title>
        <authorList>
            <person name="Ossandon F.J."/>
            <person name="Cardenas J.P."/>
            <person name="Corbett M."/>
            <person name="Quatrini R."/>
            <person name="Holmes D.S."/>
            <person name="Watkin E."/>
        </authorList>
    </citation>
    <scope>NUCLEOTIDE SEQUENCE [LARGE SCALE GENOMIC DNA]</scope>
    <source>
        <strain evidence="4 5">DSM 5130</strain>
    </source>
</reference>
<feature type="domain" description="Zinc finger/thioredoxin putative" evidence="3">
    <location>
        <begin position="17"/>
        <end position="51"/>
    </location>
</feature>
<dbReference type="OrthoDB" id="6717714at2"/>
<feature type="region of interest" description="Disordered" evidence="1">
    <location>
        <begin position="57"/>
        <end position="84"/>
    </location>
</feature>
<dbReference type="RefSeq" id="WP_065089567.1">
    <property type="nucleotide sequence ID" value="NZ_JQSG02000003.1"/>
</dbReference>
<evidence type="ECO:0000256" key="2">
    <source>
        <dbReference type="SAM" id="Phobius"/>
    </source>
</evidence>
<feature type="transmembrane region" description="Helical" evidence="2">
    <location>
        <begin position="104"/>
        <end position="127"/>
    </location>
</feature>
<keyword evidence="2" id="KW-1133">Transmembrane helix</keyword>
<dbReference type="STRING" id="160660.BJI67_02920"/>
<sequence>MTGFAARAAGRILEDTMYVECPQCHALYRISRHQLTAADGWVRCGECQHVFEARETLSDEDEHHPQLPLGYPDPPAAESGAPVATAPLDTGDDAVAASKRPRGWLATLAWSLGILALLALLAGQYLLSVRDQLAQTPALRPWLAQLCELRGCTLPPLRALNRIELISRNVFTHPNIAHALMLTATIDNTAPFPQPYPVLQISFSNLQGKTVAIGRFKPAQYLPPDINPRQSMPPDTPIAISVSFKDPGPQAVSYEFSFH</sequence>
<keyword evidence="2" id="KW-0472">Membrane</keyword>
<evidence type="ECO:0000313" key="5">
    <source>
        <dbReference type="Proteomes" id="UP000029273"/>
    </source>
</evidence>
<dbReference type="AlphaFoldDB" id="A0A1A6C4Z9"/>
<name>A0A1A6C4Z9_9GAMM</name>
<dbReference type="Gene3D" id="2.30.30.380">
    <property type="entry name" value="Zn-finger domain of Sec23/24"/>
    <property type="match status" value="1"/>
</dbReference>
<comment type="caution">
    <text evidence="4">The sequence shown here is derived from an EMBL/GenBank/DDBJ whole genome shotgun (WGS) entry which is preliminary data.</text>
</comment>
<evidence type="ECO:0000256" key="1">
    <source>
        <dbReference type="SAM" id="MobiDB-lite"/>
    </source>
</evidence>
<evidence type="ECO:0000313" key="4">
    <source>
        <dbReference type="EMBL" id="OBS09646.1"/>
    </source>
</evidence>
<dbReference type="InterPro" id="IPR021834">
    <property type="entry name" value="DUF3426"/>
</dbReference>
<accession>A0A1A6C4Z9</accession>